<feature type="signal peptide" evidence="5">
    <location>
        <begin position="1"/>
        <end position="19"/>
    </location>
</feature>
<gene>
    <name evidence="7" type="ORF">TMSB3V08_LOCUS5872</name>
</gene>
<dbReference type="GO" id="GO:0005576">
    <property type="term" value="C:extracellular region"/>
    <property type="evidence" value="ECO:0007669"/>
    <property type="project" value="TreeGrafter"/>
</dbReference>
<evidence type="ECO:0000313" key="7">
    <source>
        <dbReference type="EMBL" id="CAD7429086.1"/>
    </source>
</evidence>
<dbReference type="GO" id="GO:0008061">
    <property type="term" value="F:chitin binding"/>
    <property type="evidence" value="ECO:0007669"/>
    <property type="project" value="InterPro"/>
</dbReference>
<feature type="chain" id="PRO_5030874065" description="GH18 domain-containing protein" evidence="5">
    <location>
        <begin position="20"/>
        <end position="811"/>
    </location>
</feature>
<dbReference type="Pfam" id="PF00704">
    <property type="entry name" value="Glyco_hydro_18"/>
    <property type="match status" value="3"/>
</dbReference>
<sequence>MNFLLKYCVVALILAHALADKKVVCYFESWAVYRTGDGAFNIEDIDASLCTHLLYSFVNLGDDGSVSPGDSYADLSDGLGERKSVQCNVIFIICVHTFLSLAGPSDSPFVSLLACEDGYNKVNNLKNQGTGIKIMAALGGGSAGSATFSTVVNDASKRSAFVDNAVNFLSNYGFDGMDIDWEYPASGDGSRSSDKEAFVETLKELRSKFDKHGYLLSVAVGAGNSFIGSSYDVVGISQSVDFINVMTYDFHSGWESYTGENAPLYARSSDSYDESVDSCIQGWLSAGAPAEKIIMGMGLFGISYNLVNADDRWIGSPANGPGAAGIYTEGEGSLGYMEAQYVSDKGLGGAMVWSIDMDDARGTCGTKYHLLKNINTVVVCYLASWSLYRTGNDVYKIEDIDSNLCTHIIYAFANLYGDGTIKVGDSYTDSSSGQNTLLSRLLFCLKLTNYIINYNYRSDQLSAKFVDGYNRLNAFKKVNTNLKTLIAIGGGSAGSTNFSKVFNSASLRAAFVNNAANFVRQNGFNGLDVDWEFPGDGTGSQTSDKVAGVNNWLNNGAPANKINVGMGFYGTAFSLKDASKNGVGAASSGPGGSDGRVVCYFASWSLTRTGDDQYRIEDIDSSLCTHVIYAFADLANGYNRLNRLKQQNPNLKTLIAVGGGSAGSAIFSQVFNSAALRATFVDSAANFVQQNGFNGLDVDWEFPGDGTGSQTSDKYAGVENWLNNGAPAEKIVLGMGFYGTAFILADSNNNGVGAPAIGAGGSGGTLMYNQAQYALDKGLGGAMVWSIDMDDFRGICGDKNVLLQKIKDIIG</sequence>
<accession>A0A7R9HNW1</accession>
<dbReference type="SUPFAM" id="SSF51445">
    <property type="entry name" value="(Trans)glycosidases"/>
    <property type="match status" value="3"/>
</dbReference>
<proteinExistence type="predicted"/>
<dbReference type="PROSITE" id="PS51910">
    <property type="entry name" value="GH18_2"/>
    <property type="match status" value="2"/>
</dbReference>
<dbReference type="InterPro" id="IPR029070">
    <property type="entry name" value="Chitinase_insertion_sf"/>
</dbReference>
<dbReference type="EMBL" id="OB793958">
    <property type="protein sequence ID" value="CAD7429086.1"/>
    <property type="molecule type" value="Genomic_DNA"/>
</dbReference>
<evidence type="ECO:0000256" key="4">
    <source>
        <dbReference type="RuleBase" id="RU000489"/>
    </source>
</evidence>
<evidence type="ECO:0000259" key="6">
    <source>
        <dbReference type="PROSITE" id="PS51910"/>
    </source>
</evidence>
<dbReference type="InterPro" id="IPR001223">
    <property type="entry name" value="Glyco_hydro18_cat"/>
</dbReference>
<dbReference type="GO" id="GO:0004568">
    <property type="term" value="F:chitinase activity"/>
    <property type="evidence" value="ECO:0007669"/>
    <property type="project" value="TreeGrafter"/>
</dbReference>
<dbReference type="InterPro" id="IPR001579">
    <property type="entry name" value="Glyco_hydro_18_chit_AS"/>
</dbReference>
<organism evidence="7">
    <name type="scientific">Timema monikensis</name>
    <dbReference type="NCBI Taxonomy" id="170555"/>
    <lineage>
        <taxon>Eukaryota</taxon>
        <taxon>Metazoa</taxon>
        <taxon>Ecdysozoa</taxon>
        <taxon>Arthropoda</taxon>
        <taxon>Hexapoda</taxon>
        <taxon>Insecta</taxon>
        <taxon>Pterygota</taxon>
        <taxon>Neoptera</taxon>
        <taxon>Polyneoptera</taxon>
        <taxon>Phasmatodea</taxon>
        <taxon>Timematodea</taxon>
        <taxon>Timematoidea</taxon>
        <taxon>Timematidae</taxon>
        <taxon>Timema</taxon>
    </lineage>
</organism>
<feature type="domain" description="GH18" evidence="6">
    <location>
        <begin position="21"/>
        <end position="381"/>
    </location>
</feature>
<evidence type="ECO:0000256" key="3">
    <source>
        <dbReference type="ARBA" id="ARBA00023295"/>
    </source>
</evidence>
<dbReference type="PANTHER" id="PTHR11177:SF360">
    <property type="entry name" value="CHITINASE 4-RELATED"/>
    <property type="match status" value="1"/>
</dbReference>
<reference evidence="7" key="1">
    <citation type="submission" date="2020-11" db="EMBL/GenBank/DDBJ databases">
        <authorList>
            <person name="Tran Van P."/>
        </authorList>
    </citation>
    <scope>NUCLEOTIDE SEQUENCE</scope>
</reference>
<dbReference type="InterPro" id="IPR050314">
    <property type="entry name" value="Glycosyl_Hydrlase_18"/>
</dbReference>
<protein>
    <recommendedName>
        <fullName evidence="6">GH18 domain-containing protein</fullName>
    </recommendedName>
</protein>
<dbReference type="SUPFAM" id="SSF54556">
    <property type="entry name" value="Chitinase insertion domain"/>
    <property type="match status" value="1"/>
</dbReference>
<dbReference type="GO" id="GO:0006032">
    <property type="term" value="P:chitin catabolic process"/>
    <property type="evidence" value="ECO:0007669"/>
    <property type="project" value="TreeGrafter"/>
</dbReference>
<dbReference type="InterPro" id="IPR017853">
    <property type="entry name" value="GH"/>
</dbReference>
<name>A0A7R9HNW1_9NEOP</name>
<dbReference type="PANTHER" id="PTHR11177">
    <property type="entry name" value="CHITINASE"/>
    <property type="match status" value="1"/>
</dbReference>
<keyword evidence="1 4" id="KW-0378">Hydrolase</keyword>
<dbReference type="Gene3D" id="3.20.20.80">
    <property type="entry name" value="Glycosidases"/>
    <property type="match status" value="5"/>
</dbReference>
<evidence type="ECO:0000256" key="2">
    <source>
        <dbReference type="ARBA" id="ARBA00023157"/>
    </source>
</evidence>
<keyword evidence="3 4" id="KW-0326">Glycosidase</keyword>
<dbReference type="InterPro" id="IPR011583">
    <property type="entry name" value="Chitinase_II/V-like_cat"/>
</dbReference>
<dbReference type="GO" id="GO:0005975">
    <property type="term" value="P:carbohydrate metabolic process"/>
    <property type="evidence" value="ECO:0007669"/>
    <property type="project" value="InterPro"/>
</dbReference>
<dbReference type="PROSITE" id="PS01095">
    <property type="entry name" value="GH18_1"/>
    <property type="match status" value="3"/>
</dbReference>
<feature type="domain" description="GH18" evidence="6">
    <location>
        <begin position="376"/>
        <end position="811"/>
    </location>
</feature>
<dbReference type="FunFam" id="3.20.20.80:FF:000007">
    <property type="entry name" value="Acidic mammalian chitinase"/>
    <property type="match status" value="1"/>
</dbReference>
<evidence type="ECO:0000256" key="5">
    <source>
        <dbReference type="SAM" id="SignalP"/>
    </source>
</evidence>
<dbReference type="AlphaFoldDB" id="A0A7R9HNW1"/>
<keyword evidence="5" id="KW-0732">Signal</keyword>
<evidence type="ECO:0000256" key="1">
    <source>
        <dbReference type="ARBA" id="ARBA00022801"/>
    </source>
</evidence>
<dbReference type="SMART" id="SM00636">
    <property type="entry name" value="Glyco_18"/>
    <property type="match status" value="3"/>
</dbReference>
<keyword evidence="2" id="KW-1015">Disulfide bond</keyword>